<organism evidence="1">
    <name type="scientific">Arundo donax</name>
    <name type="common">Giant reed</name>
    <name type="synonym">Donax arundinaceus</name>
    <dbReference type="NCBI Taxonomy" id="35708"/>
    <lineage>
        <taxon>Eukaryota</taxon>
        <taxon>Viridiplantae</taxon>
        <taxon>Streptophyta</taxon>
        <taxon>Embryophyta</taxon>
        <taxon>Tracheophyta</taxon>
        <taxon>Spermatophyta</taxon>
        <taxon>Magnoliopsida</taxon>
        <taxon>Liliopsida</taxon>
        <taxon>Poales</taxon>
        <taxon>Poaceae</taxon>
        <taxon>PACMAD clade</taxon>
        <taxon>Arundinoideae</taxon>
        <taxon>Arundineae</taxon>
        <taxon>Arundo</taxon>
    </lineage>
</organism>
<reference evidence="1" key="1">
    <citation type="submission" date="2014-09" db="EMBL/GenBank/DDBJ databases">
        <authorList>
            <person name="Magalhaes I.L.F."/>
            <person name="Oliveira U."/>
            <person name="Santos F.R."/>
            <person name="Vidigal T.H.D.A."/>
            <person name="Brescovit A.D."/>
            <person name="Santos A.J."/>
        </authorList>
    </citation>
    <scope>NUCLEOTIDE SEQUENCE</scope>
    <source>
        <tissue evidence="1">Shoot tissue taken approximately 20 cm above the soil surface</tissue>
    </source>
</reference>
<protein>
    <submittedName>
        <fullName evidence="1">Uncharacterized protein</fullName>
    </submittedName>
</protein>
<evidence type="ECO:0000313" key="1">
    <source>
        <dbReference type="EMBL" id="JAE33536.1"/>
    </source>
</evidence>
<dbReference type="AlphaFoldDB" id="A0A0A9HFB9"/>
<reference evidence="1" key="2">
    <citation type="journal article" date="2015" name="Data Brief">
        <title>Shoot transcriptome of the giant reed, Arundo donax.</title>
        <authorList>
            <person name="Barrero R.A."/>
            <person name="Guerrero F.D."/>
            <person name="Moolhuijzen P."/>
            <person name="Goolsby J.A."/>
            <person name="Tidwell J."/>
            <person name="Bellgard S.E."/>
            <person name="Bellgard M.I."/>
        </authorList>
    </citation>
    <scope>NUCLEOTIDE SEQUENCE</scope>
    <source>
        <tissue evidence="1">Shoot tissue taken approximately 20 cm above the soil surface</tissue>
    </source>
</reference>
<accession>A0A0A9HFB9</accession>
<proteinExistence type="predicted"/>
<sequence>MPLLPSSISPSLCFSHQEDRVEDQNPLPPRFLCPLCRPSSPPLCARLLCLPPPARHPLPL</sequence>
<name>A0A0A9HFB9_ARUDO</name>
<dbReference type="EMBL" id="GBRH01164360">
    <property type="protein sequence ID" value="JAE33536.1"/>
    <property type="molecule type" value="Transcribed_RNA"/>
</dbReference>